<proteinExistence type="predicted"/>
<dbReference type="PANTHER" id="PTHR44591:SF3">
    <property type="entry name" value="RESPONSE REGULATORY DOMAIN-CONTAINING PROTEIN"/>
    <property type="match status" value="1"/>
</dbReference>
<dbReference type="OrthoDB" id="159469at2"/>
<dbReference type="SMART" id="SM00448">
    <property type="entry name" value="REC"/>
    <property type="match status" value="1"/>
</dbReference>
<evidence type="ECO:0000256" key="2">
    <source>
        <dbReference type="PROSITE-ProRule" id="PRU00169"/>
    </source>
</evidence>
<dbReference type="PANTHER" id="PTHR44591">
    <property type="entry name" value="STRESS RESPONSE REGULATOR PROTEIN 1"/>
    <property type="match status" value="1"/>
</dbReference>
<feature type="modified residue" description="4-aspartylphosphate" evidence="2">
    <location>
        <position position="76"/>
    </location>
</feature>
<feature type="domain" description="Response regulatory" evidence="3">
    <location>
        <begin position="26"/>
        <end position="139"/>
    </location>
</feature>
<dbReference type="InterPro" id="IPR011006">
    <property type="entry name" value="CheY-like_superfamily"/>
</dbReference>
<protein>
    <submittedName>
        <fullName evidence="4">Two-component system response regulator/two-component system cell cycle response regulator DivK</fullName>
    </submittedName>
</protein>
<keyword evidence="5" id="KW-1185">Reference proteome</keyword>
<organism evidence="4 5">
    <name type="scientific">Thermosporothrix hazakensis</name>
    <dbReference type="NCBI Taxonomy" id="644383"/>
    <lineage>
        <taxon>Bacteria</taxon>
        <taxon>Bacillati</taxon>
        <taxon>Chloroflexota</taxon>
        <taxon>Ktedonobacteria</taxon>
        <taxon>Ktedonobacterales</taxon>
        <taxon>Thermosporotrichaceae</taxon>
        <taxon>Thermosporothrix</taxon>
    </lineage>
</organism>
<dbReference type="GO" id="GO:0000160">
    <property type="term" value="P:phosphorelay signal transduction system"/>
    <property type="evidence" value="ECO:0007669"/>
    <property type="project" value="InterPro"/>
</dbReference>
<dbReference type="RefSeq" id="WP_111326918.1">
    <property type="nucleotide sequence ID" value="NZ_BIFX01000001.1"/>
</dbReference>
<comment type="caution">
    <text evidence="4">The sequence shown here is derived from an EMBL/GenBank/DDBJ whole genome shotgun (WGS) entry which is preliminary data.</text>
</comment>
<evidence type="ECO:0000256" key="1">
    <source>
        <dbReference type="ARBA" id="ARBA00022553"/>
    </source>
</evidence>
<evidence type="ECO:0000259" key="3">
    <source>
        <dbReference type="PROSITE" id="PS50110"/>
    </source>
</evidence>
<dbReference type="PROSITE" id="PS50110">
    <property type="entry name" value="RESPONSE_REGULATORY"/>
    <property type="match status" value="1"/>
</dbReference>
<dbReference type="Proteomes" id="UP000248806">
    <property type="component" value="Unassembled WGS sequence"/>
</dbReference>
<evidence type="ECO:0000313" key="4">
    <source>
        <dbReference type="EMBL" id="PZW18024.1"/>
    </source>
</evidence>
<sequence>MEKKQRQPMMAHAGHHCLHADSHQKTILLIEDQVLFGKLLTRIIADRTPYQVIHLYDGSQVIQIMKEKKPHLLVLDYDLPGMNGIEIYDMIHNTHEWADIPAIMVSANLPEQEIRKRNIPGLSKPCSSQELLSAIEQVMLPHS</sequence>
<dbReference type="InterPro" id="IPR050595">
    <property type="entry name" value="Bact_response_regulator"/>
</dbReference>
<reference evidence="4 5" key="1">
    <citation type="submission" date="2018-06" db="EMBL/GenBank/DDBJ databases">
        <title>Genomic Encyclopedia of Archaeal and Bacterial Type Strains, Phase II (KMG-II): from individual species to whole genera.</title>
        <authorList>
            <person name="Goeker M."/>
        </authorList>
    </citation>
    <scope>NUCLEOTIDE SEQUENCE [LARGE SCALE GENOMIC DNA]</scope>
    <source>
        <strain evidence="4 5">ATCC BAA-1881</strain>
    </source>
</reference>
<evidence type="ECO:0000313" key="5">
    <source>
        <dbReference type="Proteomes" id="UP000248806"/>
    </source>
</evidence>
<dbReference type="AlphaFoldDB" id="A0A326TQC1"/>
<dbReference type="EMBL" id="QKUF01000067">
    <property type="protein sequence ID" value="PZW18024.1"/>
    <property type="molecule type" value="Genomic_DNA"/>
</dbReference>
<dbReference type="InterPro" id="IPR001789">
    <property type="entry name" value="Sig_transdc_resp-reg_receiver"/>
</dbReference>
<dbReference type="Pfam" id="PF00072">
    <property type="entry name" value="Response_reg"/>
    <property type="match status" value="1"/>
</dbReference>
<dbReference type="CDD" id="cd00156">
    <property type="entry name" value="REC"/>
    <property type="match status" value="1"/>
</dbReference>
<dbReference type="SUPFAM" id="SSF52172">
    <property type="entry name" value="CheY-like"/>
    <property type="match status" value="1"/>
</dbReference>
<keyword evidence="1 2" id="KW-0597">Phosphoprotein</keyword>
<name>A0A326TQC1_THEHA</name>
<dbReference type="Gene3D" id="3.40.50.2300">
    <property type="match status" value="1"/>
</dbReference>
<accession>A0A326TQC1</accession>
<gene>
    <name evidence="4" type="ORF">EI42_06412</name>
</gene>